<dbReference type="EMBL" id="PDSK01000067">
    <property type="protein sequence ID" value="PIE35009.1"/>
    <property type="molecule type" value="Genomic_DNA"/>
</dbReference>
<sequence length="575" mass="65905">MKQYITEFFTHSGCALHHQGDVLSIELTPELTQHFGRSTLQLVFDPAHVTKQTELVTYGSYITTRMYDWLKHNGKRIAIVLPKKEPAEGSLRRVIDGRQKAKIREQEGDIHPYLCAVRKCHSREVRRTETFLTFRITYYSNEKFEELITIRIDDDGNLRKNPVFPYSLAALHDARTQKLPYTKKEARIVYERCLVEVQTYAEDQAQKHQHSLAEHYHQDILRLEGYYQQMIEEIPDLAIDRESQTTQFQQEFERKAAEELKRCQVHVQIEPVNFCTVTTPFRRYRYLFAPFANNGKTPEVSVETYQNLFSDQWLHPICPSCGCEMTEIGICAVGAHAVCRECLQTCHICGKSVCRECGIDECPECHEPVCQDCSNLCHVCGKRFCTAHLLGCRDCRKHVCPQCSEQCEECGKIVGNIHIMECDISHKRVCFDCLVTCPCCDQHVAQSHSGTCAFCGQQICDECTFICDVCGETFCIHHSVECEISGKMICLQHSATCQSCSKRISVRLVHKCDVCRKPLCPECAVQCHDCEVYFCGTHAHDMATCPECGQTYCSLCYSGQGICEYCQEQQAREWL</sequence>
<evidence type="ECO:0000313" key="1">
    <source>
        <dbReference type="EMBL" id="PIE35009.1"/>
    </source>
</evidence>
<accession>A0A2G6KJK6</accession>
<protein>
    <submittedName>
        <fullName evidence="1">Uncharacterized protein</fullName>
    </submittedName>
</protein>
<dbReference type="Proteomes" id="UP000230821">
    <property type="component" value="Unassembled WGS sequence"/>
</dbReference>
<reference evidence="1 2" key="1">
    <citation type="submission" date="2017-10" db="EMBL/GenBank/DDBJ databases">
        <title>Novel microbial diversity and functional potential in the marine mammal oral microbiome.</title>
        <authorList>
            <person name="Dudek N.K."/>
            <person name="Sun C.L."/>
            <person name="Burstein D."/>
            <person name="Kantor R.S."/>
            <person name="Aliaga Goltsman D.S."/>
            <person name="Bik E.M."/>
            <person name="Thomas B.C."/>
            <person name="Banfield J.F."/>
            <person name="Relman D.A."/>
        </authorList>
    </citation>
    <scope>NUCLEOTIDE SEQUENCE [LARGE SCALE GENOMIC DNA]</scope>
    <source>
        <strain evidence="1">DOLJORAL78_47_16</strain>
    </source>
</reference>
<organism evidence="1 2">
    <name type="scientific">candidate division KSB3 bacterium</name>
    <dbReference type="NCBI Taxonomy" id="2044937"/>
    <lineage>
        <taxon>Bacteria</taxon>
        <taxon>candidate division KSB3</taxon>
    </lineage>
</organism>
<proteinExistence type="predicted"/>
<evidence type="ECO:0000313" key="2">
    <source>
        <dbReference type="Proteomes" id="UP000230821"/>
    </source>
</evidence>
<dbReference type="AlphaFoldDB" id="A0A2G6KJK6"/>
<gene>
    <name evidence="1" type="ORF">CSA56_05895</name>
</gene>
<name>A0A2G6KJK6_9BACT</name>
<comment type="caution">
    <text evidence="1">The sequence shown here is derived from an EMBL/GenBank/DDBJ whole genome shotgun (WGS) entry which is preliminary data.</text>
</comment>